<protein>
    <submittedName>
        <fullName evidence="2">Aspartate/glutamate racemase family protein</fullName>
    </submittedName>
</protein>
<keyword evidence="3" id="KW-1185">Reference proteome</keyword>
<sequence>MREPAMLRLKVINPNTSQAMSQQMAHSLQRQLARDVHLEVLTAEHGAPSIETAVEEAMAVVALLALIARDREGLLETPPADGYLLACFGDPGLEAARELSPVPVIGIAQAAMHMATLAAPSFAIVTSMTSTLPMSEQLLERYAMRPLCKALLACDVPVLALSEARTPPAALLESCEHARASGAGSIVLGCAAMGPLRDAIASEIGLPVVDPLLAGRDLLLTLMRQPAVARTMQAGEVKPLSGVFAQGLAAL</sequence>
<evidence type="ECO:0000256" key="1">
    <source>
        <dbReference type="ARBA" id="ARBA00038414"/>
    </source>
</evidence>
<comment type="similarity">
    <text evidence="1">Belongs to the HyuE racemase family.</text>
</comment>
<comment type="caution">
    <text evidence="2">The sequence shown here is derived from an EMBL/GenBank/DDBJ whole genome shotgun (WGS) entry which is preliminary data.</text>
</comment>
<gene>
    <name evidence="2" type="ORF">QLT01_05870</name>
</gene>
<dbReference type="PANTHER" id="PTHR28047">
    <property type="entry name" value="PROTEIN DCG1"/>
    <property type="match status" value="1"/>
</dbReference>
<proteinExistence type="inferred from homology"/>
<dbReference type="InterPro" id="IPR015942">
    <property type="entry name" value="Asp/Glu/hydantoin_racemase"/>
</dbReference>
<dbReference type="EMBL" id="JASCSA010000003">
    <property type="protein sequence ID" value="MDI5883883.1"/>
    <property type="molecule type" value="Genomic_DNA"/>
</dbReference>
<dbReference type="PANTHER" id="PTHR28047:SF5">
    <property type="entry name" value="PROTEIN DCG1"/>
    <property type="match status" value="1"/>
</dbReference>
<evidence type="ECO:0000313" key="2">
    <source>
        <dbReference type="EMBL" id="MDI5883883.1"/>
    </source>
</evidence>
<dbReference type="Pfam" id="PF01177">
    <property type="entry name" value="Asp_Glu_race"/>
    <property type="match status" value="1"/>
</dbReference>
<name>A0ABT6UMG3_9GAMM</name>
<reference evidence="3" key="1">
    <citation type="submission" date="2023-07" db="EMBL/GenBank/DDBJ databases">
        <title>Genome-based characterization of strain KMM 296 and proposal for reclassification of Cobetia litoralis and Cobetia pacifica, and emended description of the species Cobetia amphilecti and Cobetia marina.</title>
        <authorList>
            <person name="Balabanova L."/>
            <person name="Nedashkovskaya O."/>
        </authorList>
    </citation>
    <scope>NUCLEOTIDE SEQUENCE [LARGE SCALE GENOMIC DNA]</scope>
    <source>
        <strain evidence="3">NRIC 0815</strain>
    </source>
</reference>
<evidence type="ECO:0000313" key="3">
    <source>
        <dbReference type="Proteomes" id="UP001229025"/>
    </source>
</evidence>
<organism evidence="2 3">
    <name type="scientific">Cobetia amphilecti</name>
    <dbReference type="NCBI Taxonomy" id="1055104"/>
    <lineage>
        <taxon>Bacteria</taxon>
        <taxon>Pseudomonadati</taxon>
        <taxon>Pseudomonadota</taxon>
        <taxon>Gammaproteobacteria</taxon>
        <taxon>Oceanospirillales</taxon>
        <taxon>Halomonadaceae</taxon>
        <taxon>Cobetia</taxon>
    </lineage>
</organism>
<dbReference type="InterPro" id="IPR052186">
    <property type="entry name" value="Hydantoin_racemase-like"/>
</dbReference>
<dbReference type="InterPro" id="IPR053714">
    <property type="entry name" value="Iso_Racemase_Enz_sf"/>
</dbReference>
<dbReference type="Proteomes" id="UP001229025">
    <property type="component" value="Unassembled WGS sequence"/>
</dbReference>
<accession>A0ABT6UMG3</accession>
<dbReference type="Gene3D" id="3.40.50.12500">
    <property type="match status" value="1"/>
</dbReference>
<dbReference type="RefSeq" id="WP_284726547.1">
    <property type="nucleotide sequence ID" value="NZ_JASCSA010000003.1"/>
</dbReference>